<dbReference type="RefSeq" id="WP_011499460.1">
    <property type="nucleotide sequence ID" value="NC_007955.1"/>
</dbReference>
<dbReference type="AlphaFoldDB" id="Q12W61"/>
<dbReference type="GO" id="GO:0008237">
    <property type="term" value="F:metallopeptidase activity"/>
    <property type="evidence" value="ECO:0007669"/>
    <property type="project" value="InterPro"/>
</dbReference>
<proteinExistence type="predicted"/>
<reference evidence="2" key="1">
    <citation type="journal article" date="2009" name="ISME J.">
        <title>The genome sequence of the psychrophilic archaeon, Methanococcoides burtonii: the role of genome evolution in cold adaptation.</title>
        <authorList>
            <person name="Allen M.A."/>
            <person name="Lauro F.M."/>
            <person name="Williams T.J."/>
            <person name="Burg D."/>
            <person name="Siddiqui K.S."/>
            <person name="De Francisci D."/>
            <person name="Chong K.W."/>
            <person name="Pilak O."/>
            <person name="Chew H.H."/>
            <person name="De Maere M.Z."/>
            <person name="Ting L."/>
            <person name="Katrib M."/>
            <person name="Ng C."/>
            <person name="Sowers K.R."/>
            <person name="Galperin M.Y."/>
            <person name="Anderson I.J."/>
            <person name="Ivanova N."/>
            <person name="Dalin E."/>
            <person name="Martinez M."/>
            <person name="Lapidus A."/>
            <person name="Hauser L."/>
            <person name="Land M."/>
            <person name="Thomas T."/>
            <person name="Cavicchioli R."/>
        </authorList>
    </citation>
    <scope>NUCLEOTIDE SEQUENCE [LARGE SCALE GENOMIC DNA]</scope>
    <source>
        <strain evidence="2">DSM 6242 / NBRC 107633 / OCM 468 / ACE-M</strain>
    </source>
</reference>
<organism evidence="1 2">
    <name type="scientific">Methanococcoides burtonii (strain DSM 6242 / NBRC 107633 / OCM 468 / ACE-M)</name>
    <dbReference type="NCBI Taxonomy" id="259564"/>
    <lineage>
        <taxon>Archaea</taxon>
        <taxon>Methanobacteriati</taxon>
        <taxon>Methanobacteriota</taxon>
        <taxon>Stenosarchaea group</taxon>
        <taxon>Methanomicrobia</taxon>
        <taxon>Methanosarcinales</taxon>
        <taxon>Methanosarcinaceae</taxon>
        <taxon>Methanococcoides</taxon>
    </lineage>
</organism>
<dbReference type="SUPFAM" id="SSF55486">
    <property type="entry name" value="Metalloproteases ('zincins'), catalytic domain"/>
    <property type="match status" value="1"/>
</dbReference>
<evidence type="ECO:0008006" key="3">
    <source>
        <dbReference type="Google" id="ProtNLM"/>
    </source>
</evidence>
<dbReference type="InterPro" id="IPR024079">
    <property type="entry name" value="MetalloPept_cat_dom_sf"/>
</dbReference>
<accession>Q12W61</accession>
<dbReference type="Gene3D" id="3.40.390.10">
    <property type="entry name" value="Collagenase (Catalytic Domain)"/>
    <property type="match status" value="1"/>
</dbReference>
<dbReference type="HOGENOM" id="CLU_047668_0_0_2"/>
<evidence type="ECO:0000313" key="2">
    <source>
        <dbReference type="Proteomes" id="UP000001979"/>
    </source>
</evidence>
<dbReference type="OrthoDB" id="136336at2157"/>
<dbReference type="EMBL" id="CP000300">
    <property type="protein sequence ID" value="ABE52315.1"/>
    <property type="molecule type" value="Genomic_DNA"/>
</dbReference>
<evidence type="ECO:0000313" key="1">
    <source>
        <dbReference type="EMBL" id="ABE52315.1"/>
    </source>
</evidence>
<gene>
    <name evidence="1" type="ordered locus">Mbur_1401</name>
</gene>
<keyword evidence="2" id="KW-1185">Reference proteome</keyword>
<name>Q12W61_METBU</name>
<protein>
    <recommendedName>
        <fullName evidence="3">Peptidase M12B domain-containing protein</fullName>
    </recommendedName>
</protein>
<dbReference type="Proteomes" id="UP000001979">
    <property type="component" value="Chromosome"/>
</dbReference>
<dbReference type="Pfam" id="PF13688">
    <property type="entry name" value="Reprolysin_5"/>
    <property type="match status" value="1"/>
</dbReference>
<sequence length="315" mass="35656">MVLVDAPDIRTYHGKVVGDEDSKVAMTISNNLLIGMIDVDENAYYIDFTKNEIGGKNIHNIYRAESIEFDLTDELNFEIDESADYDSKLEYSTMSDNLVLMSVGITSFNILLCYDSAYKDVYGSYTLVEMEISDMINTANLGLDDHDAMLTFDYYKRYGSLDNGTSQEIIDFFKDDIPPYRDITDSDLTTLFYGQDFDDNTLGRGSTYNGSSDRAYSVLQMVPSTGSYGASYSERCIVLTHEIGHNLDARYDEHYEWVAPPFTYYTVMSPFVVYNSTHRVRPLFSDGDIYGNASCNNGQYIEACKAMVAAFRTEI</sequence>
<dbReference type="GeneID" id="3998502"/>
<dbReference type="KEGG" id="mbu:Mbur_1401"/>